<dbReference type="RefSeq" id="WP_386767226.1">
    <property type="nucleotide sequence ID" value="NZ_JBHSTI010000008.1"/>
</dbReference>
<gene>
    <name evidence="1" type="ORF">ACFQGU_12740</name>
</gene>
<name>A0ABW1T407_9ACTN</name>
<comment type="caution">
    <text evidence="1">The sequence shown here is derived from an EMBL/GenBank/DDBJ whole genome shotgun (WGS) entry which is preliminary data.</text>
</comment>
<accession>A0ABW1T407</accession>
<keyword evidence="2" id="KW-1185">Reference proteome</keyword>
<dbReference type="EMBL" id="JBHSTI010000008">
    <property type="protein sequence ID" value="MFC6238748.1"/>
    <property type="molecule type" value="Genomic_DNA"/>
</dbReference>
<dbReference type="Proteomes" id="UP001596138">
    <property type="component" value="Unassembled WGS sequence"/>
</dbReference>
<protein>
    <submittedName>
        <fullName evidence="1">DUF2199 domain-containing protein</fullName>
    </submittedName>
</protein>
<dbReference type="InterPro" id="IPR018697">
    <property type="entry name" value="DUF2199"/>
</dbReference>
<proteinExistence type="predicted"/>
<evidence type="ECO:0000313" key="2">
    <source>
        <dbReference type="Proteomes" id="UP001596138"/>
    </source>
</evidence>
<dbReference type="Pfam" id="PF09965">
    <property type="entry name" value="DUF2199"/>
    <property type="match status" value="1"/>
</dbReference>
<organism evidence="1 2">
    <name type="scientific">Longivirga aurantiaca</name>
    <dbReference type="NCBI Taxonomy" id="1837743"/>
    <lineage>
        <taxon>Bacteria</taxon>
        <taxon>Bacillati</taxon>
        <taxon>Actinomycetota</taxon>
        <taxon>Actinomycetes</taxon>
        <taxon>Sporichthyales</taxon>
        <taxon>Sporichthyaceae</taxon>
        <taxon>Longivirga</taxon>
    </lineage>
</organism>
<sequence>MPPDACPTCGLPLENHDRDVLFTLPDPVLGLVDAGGLPEGTWLSHDHPDESVMLLVPELGAFVRCLLPLRLAGGHTITFAVWVGVSSDDLQHAWKVWWEPEYADLELTGVLANALPGVDVLAAPVVVRVRDAEETPYVDSSSDPLLAKVLADEWPHEQVLDLLQ</sequence>
<reference evidence="2" key="1">
    <citation type="journal article" date="2019" name="Int. J. Syst. Evol. Microbiol.">
        <title>The Global Catalogue of Microorganisms (GCM) 10K type strain sequencing project: providing services to taxonomists for standard genome sequencing and annotation.</title>
        <authorList>
            <consortium name="The Broad Institute Genomics Platform"/>
            <consortium name="The Broad Institute Genome Sequencing Center for Infectious Disease"/>
            <person name="Wu L."/>
            <person name="Ma J."/>
        </authorList>
    </citation>
    <scope>NUCLEOTIDE SEQUENCE [LARGE SCALE GENOMIC DNA]</scope>
    <source>
        <strain evidence="2">CGMCC 4.7317</strain>
    </source>
</reference>
<evidence type="ECO:0000313" key="1">
    <source>
        <dbReference type="EMBL" id="MFC6238748.1"/>
    </source>
</evidence>